<evidence type="ECO:0000313" key="4">
    <source>
        <dbReference type="Proteomes" id="UP000465306"/>
    </source>
</evidence>
<proteinExistence type="predicted"/>
<accession>A0AAX1J8J8</accession>
<evidence type="ECO:0000313" key="3">
    <source>
        <dbReference type="EMBL" id="QPI36877.1"/>
    </source>
</evidence>
<reference evidence="2 4" key="1">
    <citation type="journal article" date="2019" name="Emerg. Microbes Infect.">
        <title>Comprehensive subspecies identification of 175 nontuberculous mycobacteria species based on 7547 genomic profiles.</title>
        <authorList>
            <person name="Matsumoto Y."/>
            <person name="Kinjo T."/>
            <person name="Motooka D."/>
            <person name="Nabeya D."/>
            <person name="Jung N."/>
            <person name="Uechi K."/>
            <person name="Horii T."/>
            <person name="Iida T."/>
            <person name="Fujita J."/>
            <person name="Nakamura S."/>
        </authorList>
    </citation>
    <scope>NUCLEOTIDE SEQUENCE [LARGE SCALE GENOMIC DNA]</scope>
    <source>
        <strain evidence="2 4">JCM 13573</strain>
    </source>
</reference>
<keyword evidence="4" id="KW-1185">Reference proteome</keyword>
<dbReference type="RefSeq" id="WP_085073997.1">
    <property type="nucleotide sequence ID" value="NZ_BLKU01000005.1"/>
</dbReference>
<name>A0AAX1J8J8_9MYCO</name>
<reference evidence="3" key="3">
    <citation type="submission" date="2020-11" db="EMBL/GenBank/DDBJ databases">
        <title>Intraspecies plasmid and genomic variation of Mycobacterium kubicae revealed by the complete genome sequences of two clinical isolates.</title>
        <authorList>
            <person name="Hendrix J.R."/>
            <person name="Epperson L.E."/>
            <person name="Honda J.R."/>
            <person name="Strong M."/>
        </authorList>
    </citation>
    <scope>NUCLEOTIDE SEQUENCE</scope>
    <source>
        <strain evidence="3">JCM 13573</strain>
    </source>
</reference>
<dbReference type="EMBL" id="CP065047">
    <property type="protein sequence ID" value="QPI36877.1"/>
    <property type="molecule type" value="Genomic_DNA"/>
</dbReference>
<evidence type="ECO:0000256" key="1">
    <source>
        <dbReference type="SAM" id="MobiDB-lite"/>
    </source>
</evidence>
<feature type="region of interest" description="Disordered" evidence="1">
    <location>
        <begin position="135"/>
        <end position="165"/>
    </location>
</feature>
<protein>
    <submittedName>
        <fullName evidence="3">Uncharacterized protein</fullName>
    </submittedName>
</protein>
<dbReference type="EMBL" id="BLKU01000005">
    <property type="protein sequence ID" value="GFG67104.1"/>
    <property type="molecule type" value="Genomic_DNA"/>
</dbReference>
<dbReference type="Proteomes" id="UP000663583">
    <property type="component" value="Chromosome"/>
</dbReference>
<sequence>MKFKPLTAQDLRLNEQAGAVAASVLNLPVEAAARCEQQSTTSIQMYPSGGGEVYSRRVSNGTGLPKRFILAVTRDHVHALEDKQRRGELVGGAVLKSWERNGFRAQLGNAGMGAGPPGDRQLLMLWLPIDAASSEIAQPGRPATGRGGSAGSWRATQLRPSERRT</sequence>
<dbReference type="KEGG" id="mku:I2456_20875"/>
<dbReference type="Proteomes" id="UP000465306">
    <property type="component" value="Unassembled WGS sequence"/>
</dbReference>
<organism evidence="3 5">
    <name type="scientific">Mycobacterium kubicae</name>
    <dbReference type="NCBI Taxonomy" id="120959"/>
    <lineage>
        <taxon>Bacteria</taxon>
        <taxon>Bacillati</taxon>
        <taxon>Actinomycetota</taxon>
        <taxon>Actinomycetes</taxon>
        <taxon>Mycobacteriales</taxon>
        <taxon>Mycobacteriaceae</taxon>
        <taxon>Mycobacterium</taxon>
        <taxon>Mycobacterium simiae complex</taxon>
    </lineage>
</organism>
<dbReference type="AlphaFoldDB" id="A0AAX1J8J8"/>
<evidence type="ECO:0000313" key="5">
    <source>
        <dbReference type="Proteomes" id="UP000663583"/>
    </source>
</evidence>
<reference evidence="2" key="2">
    <citation type="submission" date="2020-02" db="EMBL/GenBank/DDBJ databases">
        <authorList>
            <person name="Matsumoto Y."/>
            <person name="Kinjo T."/>
            <person name="Motooka D."/>
            <person name="Nabeya D."/>
            <person name="Jung N."/>
            <person name="Uechi K."/>
            <person name="Horii T."/>
            <person name="Iida T."/>
            <person name="Fujita J."/>
            <person name="Nakamura S."/>
        </authorList>
    </citation>
    <scope>NUCLEOTIDE SEQUENCE</scope>
    <source>
        <strain evidence="2">JCM 13573</strain>
    </source>
</reference>
<evidence type="ECO:0000313" key="2">
    <source>
        <dbReference type="EMBL" id="GFG67104.1"/>
    </source>
</evidence>
<gene>
    <name evidence="3" type="ORF">I2456_20875</name>
    <name evidence="2" type="ORF">MKUB_45940</name>
</gene>